<feature type="compositionally biased region" description="Basic residues" evidence="1">
    <location>
        <begin position="9"/>
        <end position="18"/>
    </location>
</feature>
<dbReference type="OrthoDB" id="9810871at2"/>
<proteinExistence type="predicted"/>
<feature type="region of interest" description="Disordered" evidence="1">
    <location>
        <begin position="210"/>
        <end position="245"/>
    </location>
</feature>
<protein>
    <recommendedName>
        <fullName evidence="3">YncI copper-binding domain-containing protein</fullName>
    </recommendedName>
</protein>
<dbReference type="CDD" id="cd08545">
    <property type="entry name" value="YcnI_like"/>
    <property type="match status" value="1"/>
</dbReference>
<evidence type="ECO:0000256" key="2">
    <source>
        <dbReference type="SAM" id="Phobius"/>
    </source>
</evidence>
<keyword evidence="2" id="KW-0812">Transmembrane</keyword>
<dbReference type="Pfam" id="PF07987">
    <property type="entry name" value="DUF1775"/>
    <property type="match status" value="1"/>
</dbReference>
<dbReference type="InterPro" id="IPR038507">
    <property type="entry name" value="YcnI-like_sf"/>
</dbReference>
<feature type="region of interest" description="Disordered" evidence="1">
    <location>
        <begin position="1"/>
        <end position="22"/>
    </location>
</feature>
<dbReference type="Proteomes" id="UP000003828">
    <property type="component" value="Unassembled WGS sequence"/>
</dbReference>
<evidence type="ECO:0000313" key="5">
    <source>
        <dbReference type="Proteomes" id="UP000003828"/>
    </source>
</evidence>
<evidence type="ECO:0000259" key="3">
    <source>
        <dbReference type="Pfam" id="PF07987"/>
    </source>
</evidence>
<organism evidence="4 5">
    <name type="scientific">Arthrobacter globiformis (strain ATCC 8010 / DSM 20124 / JCM 1332 / NBRC 12137 / NCIMB 8907 / NRRL B-2979 / 168)</name>
    <dbReference type="NCBI Taxonomy" id="1077972"/>
    <lineage>
        <taxon>Bacteria</taxon>
        <taxon>Bacillati</taxon>
        <taxon>Actinomycetota</taxon>
        <taxon>Actinomycetes</taxon>
        <taxon>Micrococcales</taxon>
        <taxon>Micrococcaceae</taxon>
        <taxon>Arthrobacter</taxon>
    </lineage>
</organism>
<dbReference type="eggNOG" id="COG4549">
    <property type="taxonomic scope" value="Bacteria"/>
</dbReference>
<dbReference type="EMBL" id="BAEG01000032">
    <property type="protein sequence ID" value="GAB13019.1"/>
    <property type="molecule type" value="Genomic_DNA"/>
</dbReference>
<evidence type="ECO:0000256" key="1">
    <source>
        <dbReference type="SAM" id="MobiDB-lite"/>
    </source>
</evidence>
<feature type="domain" description="YncI copper-binding" evidence="3">
    <location>
        <begin position="57"/>
        <end position="203"/>
    </location>
</feature>
<name>H0QJL8_ARTG1</name>
<gene>
    <name evidence="4" type="ORF">ARGLB_032_00660</name>
</gene>
<dbReference type="STRING" id="1077972.ARGLB_032_00660"/>
<keyword evidence="2" id="KW-1133">Transmembrane helix</keyword>
<evidence type="ECO:0000313" key="4">
    <source>
        <dbReference type="EMBL" id="GAB13019.1"/>
    </source>
</evidence>
<dbReference type="Gene3D" id="2.60.40.2230">
    <property type="entry name" value="Uncharacterised protein YcnI-like PF07987, DUF1775"/>
    <property type="match status" value="1"/>
</dbReference>
<feature type="compositionally biased region" description="Low complexity" evidence="1">
    <location>
        <begin position="215"/>
        <end position="245"/>
    </location>
</feature>
<keyword evidence="5" id="KW-1185">Reference proteome</keyword>
<comment type="caution">
    <text evidence="4">The sequence shown here is derived from an EMBL/GenBank/DDBJ whole genome shotgun (WGS) entry which is preliminary data.</text>
</comment>
<accession>H0QJL8</accession>
<dbReference type="AlphaFoldDB" id="H0QJL8"/>
<keyword evidence="2" id="KW-0472">Membrane</keyword>
<dbReference type="RefSeq" id="WP_003799784.1">
    <property type="nucleotide sequence ID" value="NZ_BAEG01000032.1"/>
</dbReference>
<dbReference type="InterPro" id="IPR012533">
    <property type="entry name" value="YcnI-copper_dom"/>
</dbReference>
<sequence length="277" mass="27846">MTTSTTRARTSRTLKSRTPKTSALKTSDLKTAALKTVTVVSTAAGLMVLGVGSASAHVHVDPASTSAGGFSQLTFRVPNESETAKTIKVSVTLPTATPFTSVSVKPMDGWTAKITEAALPAPVTVEGAKVTRAAATVTWTADAAHQLGQHEYQTFFISVGRLPEAGTTVALPAAQTYSDGTVVNWNQPETGGQAEPEHPVPSFVTTAAADEHSHAAPAASAAPAADTATGDTAADTASASSTAPVAAPDNTFGIVGLGAGLLGLAAGTAALVRTRKG</sequence>
<feature type="transmembrane region" description="Helical" evidence="2">
    <location>
        <begin position="252"/>
        <end position="272"/>
    </location>
</feature>
<reference evidence="4 5" key="1">
    <citation type="submission" date="2011-12" db="EMBL/GenBank/DDBJ databases">
        <title>Whole genome shotgun sequence of Arthrobacter globiformis NBRC 12137.</title>
        <authorList>
            <person name="Miyazawa S."/>
            <person name="Hosoyama A."/>
            <person name="Tsuchikane K."/>
            <person name="Katsumata H."/>
            <person name="Yamazaki S."/>
            <person name="Fujita N."/>
        </authorList>
    </citation>
    <scope>NUCLEOTIDE SEQUENCE [LARGE SCALE GENOMIC DNA]</scope>
    <source>
        <strain evidence="4 5">NBRC 12137</strain>
    </source>
</reference>